<dbReference type="SUPFAM" id="SSF51445">
    <property type="entry name" value="(Trans)glycosidases"/>
    <property type="match status" value="1"/>
</dbReference>
<organism evidence="1 2">
    <name type="scientific">Paenibacillus alginolyticus</name>
    <dbReference type="NCBI Taxonomy" id="59839"/>
    <lineage>
        <taxon>Bacteria</taxon>
        <taxon>Bacillati</taxon>
        <taxon>Bacillota</taxon>
        <taxon>Bacilli</taxon>
        <taxon>Bacillales</taxon>
        <taxon>Paenibacillaceae</taxon>
        <taxon>Paenibacillus</taxon>
    </lineage>
</organism>
<dbReference type="EMBL" id="JAMDMX010000222">
    <property type="protein sequence ID" value="MCY9698278.1"/>
    <property type="molecule type" value="Genomic_DNA"/>
</dbReference>
<dbReference type="InterPro" id="IPR013785">
    <property type="entry name" value="Aldolase_TIM"/>
</dbReference>
<dbReference type="InterPro" id="IPR017853">
    <property type="entry name" value="GH"/>
</dbReference>
<name>A0ABT4GPY2_9BACL</name>
<keyword evidence="2" id="KW-1185">Reference proteome</keyword>
<dbReference type="Gene3D" id="3.20.20.70">
    <property type="entry name" value="Aldolase class I"/>
    <property type="match status" value="1"/>
</dbReference>
<evidence type="ECO:0000313" key="2">
    <source>
        <dbReference type="Proteomes" id="UP001527099"/>
    </source>
</evidence>
<sequence length="535" mass="61053">MEVSILKQPNGVFVETDSGWVKMVYDPFSGWSQGDIHVSMEFEESKRAMKIFLEANRSAIHQIRFHWMHDLKMPVILLGDHWERAYGDMKWSGLEPERVLPWYGLMNDGESTYGFGVKTGPSAMCHWHVDSSGFTMYADVSCGSQGVQLGERKLEVAVLVDMHSEQELSPFMAAQAFCKIMCERPLMPSYPVYGGNNWYYAYGNSTHDKILEDSRFISELAGTVENRPFMVIDDCWQLGSGVSGNGGPWIGNRDFPDMKCLADEMKEIGVKPGIWCRPLLTHEKVPESWIRYTKEGHFLDPSLPEVLAYVASFIGRMHDWGYELIKHDFSTFDIFGQWGFEMGSKVNQLPYSFADRSRTSAEIITELYRTIAKASKDSLIIGCNTIGHLAAGIFEIQRTGDDTSGKSWERTRRMGINTLAFRMPQHGTFFSHDADCVGITSAIPWEYNKQWLDVLSNSGTPLFVSADSTQLSIEQREALKEAFQIASQPIPVAEPLDWMFNTCPSRWKIADEIKQYDWSKRNEIPLHDQENPWWL</sequence>
<evidence type="ECO:0008006" key="3">
    <source>
        <dbReference type="Google" id="ProtNLM"/>
    </source>
</evidence>
<accession>A0ABT4GPY2</accession>
<protein>
    <recommendedName>
        <fullName evidence="3">Alpha-galactosidase</fullName>
    </recommendedName>
</protein>
<proteinExistence type="predicted"/>
<comment type="caution">
    <text evidence="1">The sequence shown here is derived from an EMBL/GenBank/DDBJ whole genome shotgun (WGS) entry which is preliminary data.</text>
</comment>
<dbReference type="RefSeq" id="WP_268618730.1">
    <property type="nucleotide sequence ID" value="NZ_JAMDMX010000222.1"/>
</dbReference>
<evidence type="ECO:0000313" key="1">
    <source>
        <dbReference type="EMBL" id="MCY9698278.1"/>
    </source>
</evidence>
<dbReference type="Proteomes" id="UP001527099">
    <property type="component" value="Unassembled WGS sequence"/>
</dbReference>
<gene>
    <name evidence="1" type="ORF">M5X19_36370</name>
</gene>
<reference evidence="1 2" key="1">
    <citation type="submission" date="2022-05" db="EMBL/GenBank/DDBJ databases">
        <title>Genome Sequencing of Bee-Associated Microbes.</title>
        <authorList>
            <person name="Dunlap C."/>
        </authorList>
    </citation>
    <scope>NUCLEOTIDE SEQUENCE [LARGE SCALE GENOMIC DNA]</scope>
    <source>
        <strain evidence="1 2">NRRL B-14421</strain>
    </source>
</reference>